<dbReference type="EMBL" id="CP007029">
    <property type="protein sequence ID" value="AHF00010.1"/>
    <property type="molecule type" value="Genomic_DNA"/>
</dbReference>
<evidence type="ECO:0000313" key="2">
    <source>
        <dbReference type="Proteomes" id="UP000005289"/>
    </source>
</evidence>
<keyword evidence="2" id="KW-1185">Reference proteome</keyword>
<evidence type="ECO:0000313" key="1">
    <source>
        <dbReference type="EMBL" id="AHF00010.1"/>
    </source>
</evidence>
<accession>W0DN37</accession>
<dbReference type="Proteomes" id="UP000005289">
    <property type="component" value="Chromosome"/>
</dbReference>
<sequence>MQALTLVAGVLAAPGLNAADVARGLQIEIDIGRAVHEAMDAENLRARVFWVQRQPRFELAADALSLPQPVGRVTELRLECPAVELSDRRLACRDGRLSARAPGATLAAAALEFHWDRVAGEVGFAMPWPGLFGGRGRIQGVADPTGVNVDFELGDLDLPGLASSPLVPVPTLPVTMAEGTLALSGSLDTREGRQALRTELRVADLEFSDAQGLRAGEGIAVAGRFAHRAGGFDIQLGFTEGAVFVDPWFLDFSEEGPVAMSVSRLQQTGAASWQAADASLQLGGHAAAQAQALRYSGTRLDQGEIRWQAPRMDKLGELLLAPMLAGTVLGDSRYQGSGEGRLSIAGGRLRAASASWHRLGLEDMRGRFGLDAFSGQADWRDDGPGQAVLEFEQGGHVYGIPLGAFAAELDLEPRGFQVRQPVAIPTLDGALGIDFLRVRARPEGPEVEFEGGIRALNLEAATRSLGWPPLSGKLAGVIPRVTYDLDGLRVDGRLLVQVFDGDIVLRDLRIRDLFGRAPTLEVAADIHRIELRRLTEAFDFGRVEGRVSGEVEDLLLVGWQPERMRIAIATVDEAPGRRRISQRAVQNLTELGGGLQGAISAVFLQFFEDFGYRRIGFACDLEGRVCRMSGVADRADGSFVLVEGGGLPRIDVVGHNRRVDWPELIHRLNAVRDGPGPVVQ</sequence>
<dbReference type="STRING" id="713585.THITH_06370"/>
<dbReference type="AlphaFoldDB" id="W0DN37"/>
<dbReference type="RefSeq" id="WP_232222262.1">
    <property type="nucleotide sequence ID" value="NZ_CP007029.1"/>
</dbReference>
<organism evidence="1 2">
    <name type="scientific">Thioalkalivibrio paradoxus ARh 1</name>
    <dbReference type="NCBI Taxonomy" id="713585"/>
    <lineage>
        <taxon>Bacteria</taxon>
        <taxon>Pseudomonadati</taxon>
        <taxon>Pseudomonadota</taxon>
        <taxon>Gammaproteobacteria</taxon>
        <taxon>Chromatiales</taxon>
        <taxon>Ectothiorhodospiraceae</taxon>
        <taxon>Thioalkalivibrio</taxon>
    </lineage>
</organism>
<dbReference type="KEGG" id="tti:THITH_06370"/>
<gene>
    <name evidence="1" type="ORF">THITH_06370</name>
</gene>
<dbReference type="HOGENOM" id="CLU_025492_0_0_6"/>
<reference evidence="1 2" key="1">
    <citation type="submission" date="2013-12" db="EMBL/GenBank/DDBJ databases">
        <authorList>
            <consortium name="DOE Joint Genome Institute"/>
            <person name="Muyzer G."/>
            <person name="Huntemann M."/>
            <person name="Han J."/>
            <person name="Chen A."/>
            <person name="Kyrpides N."/>
            <person name="Mavromatis K."/>
            <person name="Markowitz V."/>
            <person name="Palaniappan K."/>
            <person name="Ivanova N."/>
            <person name="Schaumberg A."/>
            <person name="Pati A."/>
            <person name="Liolios K."/>
            <person name="Nordberg H.P."/>
            <person name="Cantor M.N."/>
            <person name="Hua S.X."/>
            <person name="Woyke T."/>
        </authorList>
    </citation>
    <scope>NUCLEOTIDE SEQUENCE [LARGE SCALE GENOMIC DNA]</scope>
    <source>
        <strain evidence="1 2">ARh 1</strain>
    </source>
</reference>
<name>W0DN37_9GAMM</name>
<protein>
    <submittedName>
        <fullName evidence="1">Uncharacterized protein</fullName>
    </submittedName>
</protein>
<proteinExistence type="predicted"/>